<evidence type="ECO:0000313" key="4">
    <source>
        <dbReference type="Proteomes" id="UP000676325"/>
    </source>
</evidence>
<reference evidence="3" key="1">
    <citation type="submission" date="2021-04" db="EMBL/GenBank/DDBJ databases">
        <title>Genome based classification of Actinospica acidithermotolerans sp. nov., an actinobacterium isolated from an Indonesian hot spring.</title>
        <authorList>
            <person name="Kusuma A.B."/>
            <person name="Putra K.E."/>
            <person name="Nafisah S."/>
            <person name="Loh J."/>
            <person name="Nouioui I."/>
            <person name="Goodfellow M."/>
        </authorList>
    </citation>
    <scope>NUCLEOTIDE SEQUENCE</scope>
    <source>
        <strain evidence="3">MGRD01-02</strain>
    </source>
</reference>
<comment type="caution">
    <text evidence="3">The sequence shown here is derived from an EMBL/GenBank/DDBJ whole genome shotgun (WGS) entry which is preliminary data.</text>
</comment>
<evidence type="ECO:0000259" key="2">
    <source>
        <dbReference type="PROSITE" id="PS50110"/>
    </source>
</evidence>
<dbReference type="PROSITE" id="PS50110">
    <property type="entry name" value="RESPONSE_REGULATORY"/>
    <property type="match status" value="1"/>
</dbReference>
<proteinExistence type="predicted"/>
<accession>A0A941EA97</accession>
<feature type="domain" description="Response regulatory" evidence="2">
    <location>
        <begin position="19"/>
        <end position="142"/>
    </location>
</feature>
<sequence>MGGSTAAGGPSKAQVKSLKVLLYSDDARVREHLRLALGTRPDPSLPELAVEDFATAPALIARMDASLKGQRVDLVVLDGEAVPVGGMGLARQLKDEIYRCPPLLVLTGRAQDGWLATWARADAVVSHPVDPVRLADVAVGLLRARVG</sequence>
<dbReference type="Gene3D" id="3.40.50.2300">
    <property type="match status" value="1"/>
</dbReference>
<dbReference type="Proteomes" id="UP000676325">
    <property type="component" value="Unassembled WGS sequence"/>
</dbReference>
<name>A0A941EA97_9ACTN</name>
<organism evidence="3 4">
    <name type="scientific">Actinospica acidithermotolerans</name>
    <dbReference type="NCBI Taxonomy" id="2828514"/>
    <lineage>
        <taxon>Bacteria</taxon>
        <taxon>Bacillati</taxon>
        <taxon>Actinomycetota</taxon>
        <taxon>Actinomycetes</taxon>
        <taxon>Catenulisporales</taxon>
        <taxon>Actinospicaceae</taxon>
        <taxon>Actinospica</taxon>
    </lineage>
</organism>
<dbReference type="AlphaFoldDB" id="A0A941EA97"/>
<dbReference type="GO" id="GO:0000160">
    <property type="term" value="P:phosphorelay signal transduction system"/>
    <property type="evidence" value="ECO:0007669"/>
    <property type="project" value="InterPro"/>
</dbReference>
<dbReference type="SMART" id="SM00448">
    <property type="entry name" value="REC"/>
    <property type="match status" value="1"/>
</dbReference>
<gene>
    <name evidence="3" type="ORF">KDK95_09440</name>
</gene>
<dbReference type="InterPro" id="IPR011006">
    <property type="entry name" value="CheY-like_superfamily"/>
</dbReference>
<feature type="modified residue" description="4-aspartylphosphate" evidence="1">
    <location>
        <position position="78"/>
    </location>
</feature>
<dbReference type="InterPro" id="IPR001789">
    <property type="entry name" value="Sig_transdc_resp-reg_receiver"/>
</dbReference>
<keyword evidence="1" id="KW-0597">Phosphoprotein</keyword>
<keyword evidence="4" id="KW-1185">Reference proteome</keyword>
<dbReference type="SUPFAM" id="SSF52172">
    <property type="entry name" value="CheY-like"/>
    <property type="match status" value="1"/>
</dbReference>
<evidence type="ECO:0000256" key="1">
    <source>
        <dbReference type="PROSITE-ProRule" id="PRU00169"/>
    </source>
</evidence>
<protein>
    <submittedName>
        <fullName evidence="3">Response regulator transcription factor</fullName>
    </submittedName>
</protein>
<evidence type="ECO:0000313" key="3">
    <source>
        <dbReference type="EMBL" id="MBR7826525.1"/>
    </source>
</evidence>
<dbReference type="EMBL" id="JAGSOH010000018">
    <property type="protein sequence ID" value="MBR7826525.1"/>
    <property type="molecule type" value="Genomic_DNA"/>
</dbReference>